<feature type="compositionally biased region" description="Basic and acidic residues" evidence="2">
    <location>
        <begin position="636"/>
        <end position="660"/>
    </location>
</feature>
<accession>A0A1D3D9Z2</accession>
<evidence type="ECO:0000313" key="4">
    <source>
        <dbReference type="Proteomes" id="UP000095192"/>
    </source>
</evidence>
<dbReference type="PANTHER" id="PTHR46007">
    <property type="entry name" value="MEDIATOR OF RNA POLYMERASE II TRANSCRIPTION SUBUNIT 12"/>
    <property type="match status" value="1"/>
</dbReference>
<feature type="compositionally biased region" description="Basic residues" evidence="2">
    <location>
        <begin position="1055"/>
        <end position="1065"/>
    </location>
</feature>
<proteinExistence type="predicted"/>
<organism evidence="3 4">
    <name type="scientific">Cyclospora cayetanensis</name>
    <dbReference type="NCBI Taxonomy" id="88456"/>
    <lineage>
        <taxon>Eukaryota</taxon>
        <taxon>Sar</taxon>
        <taxon>Alveolata</taxon>
        <taxon>Apicomplexa</taxon>
        <taxon>Conoidasida</taxon>
        <taxon>Coccidia</taxon>
        <taxon>Eucoccidiorida</taxon>
        <taxon>Eimeriorina</taxon>
        <taxon>Eimeriidae</taxon>
        <taxon>Cyclospora</taxon>
    </lineage>
</organism>
<dbReference type="GO" id="GO:0016592">
    <property type="term" value="C:mediator complex"/>
    <property type="evidence" value="ECO:0007669"/>
    <property type="project" value="TreeGrafter"/>
</dbReference>
<feature type="region of interest" description="Disordered" evidence="2">
    <location>
        <begin position="1051"/>
        <end position="1075"/>
    </location>
</feature>
<evidence type="ECO:0000256" key="2">
    <source>
        <dbReference type="SAM" id="MobiDB-lite"/>
    </source>
</evidence>
<comment type="caution">
    <text evidence="3">The sequence shown here is derived from an EMBL/GenBank/DDBJ whole genome shotgun (WGS) entry which is preliminary data.</text>
</comment>
<feature type="region of interest" description="Disordered" evidence="2">
    <location>
        <begin position="1005"/>
        <end position="1039"/>
    </location>
</feature>
<dbReference type="EMBL" id="JROU02000145">
    <property type="protein sequence ID" value="OEH80252.1"/>
    <property type="molecule type" value="Genomic_DNA"/>
</dbReference>
<keyword evidence="4" id="KW-1185">Reference proteome</keyword>
<sequence>MVVIDSEIKHKDPNSVDAEQMSTWKISLDWSGAADYSPCVDDSPLLSPACDAAVAAVTAAAVGEGGAAARHAAFGEAAAAVSGVASEADVFVAELLNAFVRVVLPAHNCRHTQFIVFFVASLEVRWTVLLLQQLFMLLVNRARHIRLAAFTRDFDSADSPLALLRTVVESLCYGLCFWMGPLLQQGRLAFLLLPPFDISSVLLPLQPLLHLKRGIARQFVAACRRAAAAKALNPPSGAANLGGSSAAATAAAAATATHEQEEAATEDFLSPLSPTDMQQQVQQQQQIQIQMQQQQTQMQQHQHLLRHSQRFIASKYREWQQVESALQQQQHQQPQQHRQHQIRQVAILLEQLKQIQEQQHMQQDEQKPNQQYHVEQLAQQVLRLQQELRELLQQWNEKSSVSSSSYEDGVEGLAPEADAASGSCHLFVSAAASSPVSSFSPPFPLCEACRFEAFLFAWRAAITLEFKFSAASVYVQQAASCDKADAETRKLHEQQLSSQAEDRMRQQGGTEENRLHEKHDGEEIGIRALEDFVGFDCVEVTKEDWLQNVSQEDDDGPYFLLQRQQTKPLGEILEQSQEALSIPPASPTVSAASAPGKRHAEPLATADVAVEEAARTATERKHQRRKRRSSSSMTLHHHEEKQVKRQQRSDSEACGAEEKACPLPSGTDVHATVKLHGKRKASDSGSLTATALPRSSRGETVASGEALIPNARLLKRESRHRQRLYELQQQQNLEHLLLLQRQSAAAGQQRSLQQSSALNAGGYAVSVVGSPAALPVVVSLESACAIPAAESDGEIAAFEASGFTPLHELHARMLHEQPYQDEDAERALLLLQLQQQEEQQSAIHGVSAARGTDGEDFTEEEAKTDGEEASLSPSRSLASIQHADSGGSLSQGSRLQKRCFSDGVRLAFEKPQNFDASCVADTDAGGANAGLSGLPSPIPTDSKPPHVDVMLVQHSFDAEQQLEGPLKQPLRGQLQTESLLQRAKKHKRQRDTAAQEVALAAASGEAFAASSRGSKASALRRVSHGEVTPPQKYPKSAAADEAIEKAAAAAAALSQHKKRRKKKLSKTPLQQYVQT</sequence>
<feature type="region of interest" description="Disordered" evidence="2">
    <location>
        <begin position="489"/>
        <end position="517"/>
    </location>
</feature>
<evidence type="ECO:0000313" key="3">
    <source>
        <dbReference type="EMBL" id="OEH80252.1"/>
    </source>
</evidence>
<dbReference type="VEuPathDB" id="ToxoDB:cyc_00098"/>
<keyword evidence="1" id="KW-0175">Coiled coil</keyword>
<name>A0A1D3D9Z2_9EIME</name>
<dbReference type="GO" id="GO:0001181">
    <property type="term" value="F:RNA polymerase I general transcription initiation factor activity"/>
    <property type="evidence" value="ECO:0007669"/>
    <property type="project" value="InterPro"/>
</dbReference>
<dbReference type="GO" id="GO:0003713">
    <property type="term" value="F:transcription coactivator activity"/>
    <property type="evidence" value="ECO:0007669"/>
    <property type="project" value="TreeGrafter"/>
</dbReference>
<feature type="region of interest" description="Disordered" evidence="2">
    <location>
        <begin position="841"/>
        <end position="894"/>
    </location>
</feature>
<reference evidence="3 4" key="1">
    <citation type="journal article" date="2016" name="BMC Genomics">
        <title>Comparative genomics reveals Cyclospora cayetanensis possesses coccidia-like metabolism and invasion components but unique surface antigens.</title>
        <authorList>
            <person name="Liu S."/>
            <person name="Wang L."/>
            <person name="Zheng H."/>
            <person name="Xu Z."/>
            <person name="Roellig D.M."/>
            <person name="Li N."/>
            <person name="Frace M.A."/>
            <person name="Tang K."/>
            <person name="Arrowood M.J."/>
            <person name="Moss D.M."/>
            <person name="Zhang L."/>
            <person name="Feng Y."/>
            <person name="Xiao L."/>
        </authorList>
    </citation>
    <scope>NUCLEOTIDE SEQUENCE [LARGE SCALE GENOMIC DNA]</scope>
    <source>
        <strain evidence="3 4">CHN_HEN01</strain>
    </source>
</reference>
<dbReference type="AlphaFoldDB" id="A0A1D3D9Z2"/>
<feature type="compositionally biased region" description="Basic and acidic residues" evidence="2">
    <location>
        <begin position="500"/>
        <end position="517"/>
    </location>
</feature>
<feature type="compositionally biased region" description="Low complexity" evidence="2">
    <location>
        <begin position="581"/>
        <end position="595"/>
    </location>
</feature>
<dbReference type="InterPro" id="IPR051647">
    <property type="entry name" value="Mediator_comp_sub12"/>
</dbReference>
<feature type="compositionally biased region" description="Low complexity" evidence="2">
    <location>
        <begin position="1005"/>
        <end position="1014"/>
    </location>
</feature>
<dbReference type="InterPro" id="IPR007991">
    <property type="entry name" value="RNA_pol_I_trans_ini_fac_RRN3"/>
</dbReference>
<protein>
    <submittedName>
        <fullName evidence="3">Uncharacterized protein</fullName>
    </submittedName>
</protein>
<dbReference type="GO" id="GO:0006361">
    <property type="term" value="P:transcription initiation at RNA polymerase I promoter"/>
    <property type="evidence" value="ECO:0007669"/>
    <property type="project" value="InterPro"/>
</dbReference>
<dbReference type="GO" id="GO:0045944">
    <property type="term" value="P:positive regulation of transcription by RNA polymerase II"/>
    <property type="evidence" value="ECO:0007669"/>
    <property type="project" value="TreeGrafter"/>
</dbReference>
<evidence type="ECO:0000256" key="1">
    <source>
        <dbReference type="SAM" id="Coils"/>
    </source>
</evidence>
<dbReference type="VEuPathDB" id="ToxoDB:LOC34617320"/>
<dbReference type="Pfam" id="PF05327">
    <property type="entry name" value="RRN3"/>
    <property type="match status" value="1"/>
</dbReference>
<dbReference type="PANTHER" id="PTHR46007:SF8">
    <property type="entry name" value="C2H2-TYPE DOMAIN-CONTAINING PROTEIN"/>
    <property type="match status" value="1"/>
</dbReference>
<feature type="region of interest" description="Disordered" evidence="2">
    <location>
        <begin position="579"/>
        <end position="703"/>
    </location>
</feature>
<dbReference type="Proteomes" id="UP000095192">
    <property type="component" value="Unassembled WGS sequence"/>
</dbReference>
<feature type="coiled-coil region" evidence="1">
    <location>
        <begin position="338"/>
        <end position="398"/>
    </location>
</feature>
<gene>
    <name evidence="3" type="ORF">cyc_00098</name>
</gene>
<feature type="compositionally biased region" description="Low complexity" evidence="2">
    <location>
        <begin position="885"/>
        <end position="894"/>
    </location>
</feature>
<dbReference type="InParanoid" id="A0A1D3D9Z2"/>